<dbReference type="EMBL" id="REGN01008190">
    <property type="protein sequence ID" value="RNA04233.1"/>
    <property type="molecule type" value="Genomic_DNA"/>
</dbReference>
<proteinExistence type="predicted"/>
<dbReference type="Proteomes" id="UP000276133">
    <property type="component" value="Unassembled WGS sequence"/>
</dbReference>
<accession>A0A3M7PYZ9</accession>
<comment type="caution">
    <text evidence="2">The sequence shown here is derived from an EMBL/GenBank/DDBJ whole genome shotgun (WGS) entry which is preliminary data.</text>
</comment>
<keyword evidence="1" id="KW-1133">Transmembrane helix</keyword>
<evidence type="ECO:0000256" key="1">
    <source>
        <dbReference type="SAM" id="Phobius"/>
    </source>
</evidence>
<evidence type="ECO:0000313" key="3">
    <source>
        <dbReference type="Proteomes" id="UP000276133"/>
    </source>
</evidence>
<sequence>MRNETLRVQSSFFATVTDESSDHGVACAPLDLMNKLVGRTQSSLSSGPNFDGSSTADNCVERKRVHYFRLVVHFSLNLPFAYVLVAPFASVLNQNKLTIRTYLFDAHWT</sequence>
<reference evidence="2 3" key="1">
    <citation type="journal article" date="2018" name="Sci. Rep.">
        <title>Genomic signatures of local adaptation to the degree of environmental predictability in rotifers.</title>
        <authorList>
            <person name="Franch-Gras L."/>
            <person name="Hahn C."/>
            <person name="Garcia-Roger E.M."/>
            <person name="Carmona M.J."/>
            <person name="Serra M."/>
            <person name="Gomez A."/>
        </authorList>
    </citation>
    <scope>NUCLEOTIDE SEQUENCE [LARGE SCALE GENOMIC DNA]</scope>
    <source>
        <strain evidence="2">HYR1</strain>
    </source>
</reference>
<keyword evidence="3" id="KW-1185">Reference proteome</keyword>
<organism evidence="2 3">
    <name type="scientific">Brachionus plicatilis</name>
    <name type="common">Marine rotifer</name>
    <name type="synonym">Brachionus muelleri</name>
    <dbReference type="NCBI Taxonomy" id="10195"/>
    <lineage>
        <taxon>Eukaryota</taxon>
        <taxon>Metazoa</taxon>
        <taxon>Spiralia</taxon>
        <taxon>Gnathifera</taxon>
        <taxon>Rotifera</taxon>
        <taxon>Eurotatoria</taxon>
        <taxon>Monogononta</taxon>
        <taxon>Pseudotrocha</taxon>
        <taxon>Ploima</taxon>
        <taxon>Brachionidae</taxon>
        <taxon>Brachionus</taxon>
    </lineage>
</organism>
<keyword evidence="1" id="KW-0812">Transmembrane</keyword>
<evidence type="ECO:0000313" key="2">
    <source>
        <dbReference type="EMBL" id="RNA04233.1"/>
    </source>
</evidence>
<feature type="transmembrane region" description="Helical" evidence="1">
    <location>
        <begin position="70"/>
        <end position="92"/>
    </location>
</feature>
<protein>
    <submittedName>
        <fullName evidence="2">Uncharacterized protein</fullName>
    </submittedName>
</protein>
<keyword evidence="1" id="KW-0472">Membrane</keyword>
<gene>
    <name evidence="2" type="ORF">BpHYR1_029838</name>
</gene>
<name>A0A3M7PYZ9_BRAPC</name>
<dbReference type="AlphaFoldDB" id="A0A3M7PYZ9"/>